<gene>
    <name evidence="2" type="ORF">E2C01_054845</name>
</gene>
<keyword evidence="3" id="KW-1185">Reference proteome</keyword>
<evidence type="ECO:0000313" key="3">
    <source>
        <dbReference type="Proteomes" id="UP000324222"/>
    </source>
</evidence>
<name>A0A5B7GV13_PORTR</name>
<evidence type="ECO:0000256" key="1">
    <source>
        <dbReference type="SAM" id="MobiDB-lite"/>
    </source>
</evidence>
<organism evidence="2 3">
    <name type="scientific">Portunus trituberculatus</name>
    <name type="common">Swimming crab</name>
    <name type="synonym">Neptunus trituberculatus</name>
    <dbReference type="NCBI Taxonomy" id="210409"/>
    <lineage>
        <taxon>Eukaryota</taxon>
        <taxon>Metazoa</taxon>
        <taxon>Ecdysozoa</taxon>
        <taxon>Arthropoda</taxon>
        <taxon>Crustacea</taxon>
        <taxon>Multicrustacea</taxon>
        <taxon>Malacostraca</taxon>
        <taxon>Eumalacostraca</taxon>
        <taxon>Eucarida</taxon>
        <taxon>Decapoda</taxon>
        <taxon>Pleocyemata</taxon>
        <taxon>Brachyura</taxon>
        <taxon>Eubrachyura</taxon>
        <taxon>Portunoidea</taxon>
        <taxon>Portunidae</taxon>
        <taxon>Portuninae</taxon>
        <taxon>Portunus</taxon>
    </lineage>
</organism>
<comment type="caution">
    <text evidence="2">The sequence shown here is derived from an EMBL/GenBank/DDBJ whole genome shotgun (WGS) entry which is preliminary data.</text>
</comment>
<dbReference type="AlphaFoldDB" id="A0A5B7GV13"/>
<dbReference type="EMBL" id="VSRR010017901">
    <property type="protein sequence ID" value="MPC60788.1"/>
    <property type="molecule type" value="Genomic_DNA"/>
</dbReference>
<accession>A0A5B7GV13</accession>
<dbReference type="Proteomes" id="UP000324222">
    <property type="component" value="Unassembled WGS sequence"/>
</dbReference>
<evidence type="ECO:0000313" key="2">
    <source>
        <dbReference type="EMBL" id="MPC60788.1"/>
    </source>
</evidence>
<sequence length="68" mass="7453">MFVTITNTPSPPPPPPPPRHRRHATRPHNHPQNIITVFSTRTTATVTRSGVLGYSLTSHIPSQSAHTP</sequence>
<protein>
    <submittedName>
        <fullName evidence="2">Uncharacterized protein</fullName>
    </submittedName>
</protein>
<reference evidence="2 3" key="1">
    <citation type="submission" date="2019-05" db="EMBL/GenBank/DDBJ databases">
        <title>Another draft genome of Portunus trituberculatus and its Hox gene families provides insights of decapod evolution.</title>
        <authorList>
            <person name="Jeong J.-H."/>
            <person name="Song I."/>
            <person name="Kim S."/>
            <person name="Choi T."/>
            <person name="Kim D."/>
            <person name="Ryu S."/>
            <person name="Kim W."/>
        </authorList>
    </citation>
    <scope>NUCLEOTIDE SEQUENCE [LARGE SCALE GENOMIC DNA]</scope>
    <source>
        <tissue evidence="2">Muscle</tissue>
    </source>
</reference>
<feature type="compositionally biased region" description="Basic residues" evidence="1">
    <location>
        <begin position="18"/>
        <end position="29"/>
    </location>
</feature>
<proteinExistence type="predicted"/>
<feature type="region of interest" description="Disordered" evidence="1">
    <location>
        <begin position="1"/>
        <end position="31"/>
    </location>
</feature>